<dbReference type="AlphaFoldDB" id="A0A6C0IB25"/>
<dbReference type="EMBL" id="MN740153">
    <property type="protein sequence ID" value="QHT90241.1"/>
    <property type="molecule type" value="Genomic_DNA"/>
</dbReference>
<sequence>MIIIVLENIWWPFGAHLCNTKYMVLTALNNGVKFYYNKNTSLPFKDGLITTFFEKMSNCSETDLQNPENTIFYGCNHFERSPYYKIKNFLYFPSNFANAEEYHQSVLKMLYRPNKQVLEYINSNKTIQKTQNMKYIGLHIRLSDKTSGPNKETEYIPLEKYIEKCIQVRTETGISDIVVCCDTVYALEMVIQMNNILNPPFNIHYNEDETRCQNTWQDSVVERVRTNKMSFEDAYKEYLTCFINFELLLRSEIAIGNFDSGFIFNAIEMRNNEKDINVAEHVPIFSKTRK</sequence>
<organism evidence="1">
    <name type="scientific">viral metagenome</name>
    <dbReference type="NCBI Taxonomy" id="1070528"/>
    <lineage>
        <taxon>unclassified sequences</taxon>
        <taxon>metagenomes</taxon>
        <taxon>organismal metagenomes</taxon>
    </lineage>
</organism>
<accession>A0A6C0IB25</accession>
<evidence type="ECO:0000313" key="1">
    <source>
        <dbReference type="EMBL" id="QHT90241.1"/>
    </source>
</evidence>
<protein>
    <recommendedName>
        <fullName evidence="2">GT23 domain-containing protein</fullName>
    </recommendedName>
</protein>
<evidence type="ECO:0008006" key="2">
    <source>
        <dbReference type="Google" id="ProtNLM"/>
    </source>
</evidence>
<name>A0A6C0IB25_9ZZZZ</name>
<proteinExistence type="predicted"/>
<dbReference type="Gene3D" id="3.40.50.11350">
    <property type="match status" value="1"/>
</dbReference>
<reference evidence="1" key="1">
    <citation type="journal article" date="2020" name="Nature">
        <title>Giant virus diversity and host interactions through global metagenomics.</title>
        <authorList>
            <person name="Schulz F."/>
            <person name="Roux S."/>
            <person name="Paez-Espino D."/>
            <person name="Jungbluth S."/>
            <person name="Walsh D.A."/>
            <person name="Denef V.J."/>
            <person name="McMahon K.D."/>
            <person name="Konstantinidis K.T."/>
            <person name="Eloe-Fadrosh E.A."/>
            <person name="Kyrpides N.C."/>
            <person name="Woyke T."/>
        </authorList>
    </citation>
    <scope>NUCLEOTIDE SEQUENCE</scope>
    <source>
        <strain evidence="1">GVMAG-M-3300023184-68</strain>
    </source>
</reference>